<accession>A0A174YTN0</accession>
<proteinExistence type="predicted"/>
<feature type="transmembrane region" description="Helical" evidence="7">
    <location>
        <begin position="128"/>
        <end position="148"/>
    </location>
</feature>
<dbReference type="InterPro" id="IPR039421">
    <property type="entry name" value="Type_1_exporter"/>
</dbReference>
<evidence type="ECO:0000256" key="3">
    <source>
        <dbReference type="ARBA" id="ARBA00022741"/>
    </source>
</evidence>
<dbReference type="SMART" id="SM00382">
    <property type="entry name" value="AAA"/>
    <property type="match status" value="1"/>
</dbReference>
<dbReference type="PANTHER" id="PTHR43394:SF1">
    <property type="entry name" value="ATP-BINDING CASSETTE SUB-FAMILY B MEMBER 10, MITOCHONDRIAL"/>
    <property type="match status" value="1"/>
</dbReference>
<protein>
    <submittedName>
        <fullName evidence="10">Putative multidrug export ATP-binding/permease protein SAV1866</fullName>
        <ecNumber evidence="10">3.6.3.-</ecNumber>
    </submittedName>
</protein>
<dbReference type="PROSITE" id="PS50929">
    <property type="entry name" value="ABC_TM1F"/>
    <property type="match status" value="1"/>
</dbReference>
<dbReference type="SUPFAM" id="SSF90123">
    <property type="entry name" value="ABC transporter transmembrane region"/>
    <property type="match status" value="1"/>
</dbReference>
<dbReference type="InterPro" id="IPR003439">
    <property type="entry name" value="ABC_transporter-like_ATP-bd"/>
</dbReference>
<keyword evidence="2 7" id="KW-0812">Transmembrane</keyword>
<dbReference type="InterPro" id="IPR003593">
    <property type="entry name" value="AAA+_ATPase"/>
</dbReference>
<evidence type="ECO:0000256" key="5">
    <source>
        <dbReference type="ARBA" id="ARBA00022989"/>
    </source>
</evidence>
<dbReference type="SUPFAM" id="SSF52540">
    <property type="entry name" value="P-loop containing nucleoside triphosphate hydrolases"/>
    <property type="match status" value="1"/>
</dbReference>
<dbReference type="GO" id="GO:0005524">
    <property type="term" value="F:ATP binding"/>
    <property type="evidence" value="ECO:0007669"/>
    <property type="project" value="UniProtKB-KW"/>
</dbReference>
<feature type="transmembrane region" description="Helical" evidence="7">
    <location>
        <begin position="154"/>
        <end position="175"/>
    </location>
</feature>
<dbReference type="Gene3D" id="1.20.1560.10">
    <property type="entry name" value="ABC transporter type 1, transmembrane domain"/>
    <property type="match status" value="1"/>
</dbReference>
<dbReference type="CDD" id="cd07346">
    <property type="entry name" value="ABC_6TM_exporters"/>
    <property type="match status" value="1"/>
</dbReference>
<organism evidence="10 11">
    <name type="scientific">Lachnospira eligens</name>
    <dbReference type="NCBI Taxonomy" id="39485"/>
    <lineage>
        <taxon>Bacteria</taxon>
        <taxon>Bacillati</taxon>
        <taxon>Bacillota</taxon>
        <taxon>Clostridia</taxon>
        <taxon>Lachnospirales</taxon>
        <taxon>Lachnospiraceae</taxon>
        <taxon>Lachnospira</taxon>
    </lineage>
</organism>
<dbReference type="EC" id="3.6.3.-" evidence="10"/>
<feature type="transmembrane region" description="Helical" evidence="7">
    <location>
        <begin position="54"/>
        <end position="75"/>
    </location>
</feature>
<dbReference type="AlphaFoldDB" id="A0A174YTN0"/>
<dbReference type="Proteomes" id="UP000095621">
    <property type="component" value="Unassembled WGS sequence"/>
</dbReference>
<keyword evidence="3" id="KW-0547">Nucleotide-binding</keyword>
<dbReference type="InterPro" id="IPR011527">
    <property type="entry name" value="ABC1_TM_dom"/>
</dbReference>
<name>A0A174YTN0_9FIRM</name>
<dbReference type="PANTHER" id="PTHR43394">
    <property type="entry name" value="ATP-DEPENDENT PERMEASE MDL1, MITOCHONDRIAL"/>
    <property type="match status" value="1"/>
</dbReference>
<dbReference type="Pfam" id="PF00664">
    <property type="entry name" value="ABC_membrane"/>
    <property type="match status" value="1"/>
</dbReference>
<dbReference type="InterPro" id="IPR017871">
    <property type="entry name" value="ABC_transporter-like_CS"/>
</dbReference>
<feature type="transmembrane region" description="Helical" evidence="7">
    <location>
        <begin position="244"/>
        <end position="265"/>
    </location>
</feature>
<evidence type="ECO:0000256" key="1">
    <source>
        <dbReference type="ARBA" id="ARBA00004651"/>
    </source>
</evidence>
<dbReference type="InterPro" id="IPR027417">
    <property type="entry name" value="P-loop_NTPase"/>
</dbReference>
<feature type="domain" description="ABC transmembrane type-1" evidence="9">
    <location>
        <begin position="20"/>
        <end position="300"/>
    </location>
</feature>
<dbReference type="EMBL" id="CZBU01000004">
    <property type="protein sequence ID" value="CUQ78453.1"/>
    <property type="molecule type" value="Genomic_DNA"/>
</dbReference>
<dbReference type="Pfam" id="PF00005">
    <property type="entry name" value="ABC_tran"/>
    <property type="match status" value="1"/>
</dbReference>
<dbReference type="InterPro" id="IPR036640">
    <property type="entry name" value="ABC1_TM_sf"/>
</dbReference>
<feature type="transmembrane region" description="Helical" evidence="7">
    <location>
        <begin position="20"/>
        <end position="39"/>
    </location>
</feature>
<evidence type="ECO:0000256" key="7">
    <source>
        <dbReference type="SAM" id="Phobius"/>
    </source>
</evidence>
<dbReference type="GO" id="GO:0005886">
    <property type="term" value="C:plasma membrane"/>
    <property type="evidence" value="ECO:0007669"/>
    <property type="project" value="UniProtKB-SubCell"/>
</dbReference>
<evidence type="ECO:0000259" key="9">
    <source>
        <dbReference type="PROSITE" id="PS50929"/>
    </source>
</evidence>
<evidence type="ECO:0000259" key="8">
    <source>
        <dbReference type="PROSITE" id="PS50893"/>
    </source>
</evidence>
<evidence type="ECO:0000256" key="6">
    <source>
        <dbReference type="ARBA" id="ARBA00023136"/>
    </source>
</evidence>
<evidence type="ECO:0000256" key="2">
    <source>
        <dbReference type="ARBA" id="ARBA00022692"/>
    </source>
</evidence>
<feature type="domain" description="ABC transporter" evidence="8">
    <location>
        <begin position="341"/>
        <end position="552"/>
    </location>
</feature>
<dbReference type="OrthoDB" id="9770415at2"/>
<keyword evidence="10" id="KW-0378">Hydrolase</keyword>
<dbReference type="GO" id="GO:0015421">
    <property type="term" value="F:ABC-type oligopeptide transporter activity"/>
    <property type="evidence" value="ECO:0007669"/>
    <property type="project" value="TreeGrafter"/>
</dbReference>
<dbReference type="GO" id="GO:0016887">
    <property type="term" value="F:ATP hydrolysis activity"/>
    <property type="evidence" value="ECO:0007669"/>
    <property type="project" value="InterPro"/>
</dbReference>
<evidence type="ECO:0000313" key="10">
    <source>
        <dbReference type="EMBL" id="CUQ78453.1"/>
    </source>
</evidence>
<dbReference type="PROSITE" id="PS00211">
    <property type="entry name" value="ABC_TRANSPORTER_1"/>
    <property type="match status" value="1"/>
</dbReference>
<reference evidence="10 11" key="1">
    <citation type="submission" date="2015-09" db="EMBL/GenBank/DDBJ databases">
        <authorList>
            <consortium name="Pathogen Informatics"/>
        </authorList>
    </citation>
    <scope>NUCLEOTIDE SEQUENCE [LARGE SCALE GENOMIC DNA]</scope>
    <source>
        <strain evidence="10 11">2789STDY5834875</strain>
    </source>
</reference>
<keyword evidence="4 10" id="KW-0067">ATP-binding</keyword>
<evidence type="ECO:0000256" key="4">
    <source>
        <dbReference type="ARBA" id="ARBA00022840"/>
    </source>
</evidence>
<evidence type="ECO:0000313" key="11">
    <source>
        <dbReference type="Proteomes" id="UP000095621"/>
    </source>
</evidence>
<comment type="subcellular location">
    <subcellularLocation>
        <location evidence="1">Cell membrane</location>
        <topology evidence="1">Multi-pass membrane protein</topology>
    </subcellularLocation>
</comment>
<keyword evidence="6 7" id="KW-0472">Membrane</keyword>
<gene>
    <name evidence="10" type="ORF">ERS852490_02098</name>
</gene>
<dbReference type="PROSITE" id="PS50893">
    <property type="entry name" value="ABC_TRANSPORTER_2"/>
    <property type="match status" value="1"/>
</dbReference>
<keyword evidence="5 7" id="KW-1133">Transmembrane helix</keyword>
<dbReference type="Gene3D" id="3.40.50.300">
    <property type="entry name" value="P-loop containing nucleotide triphosphate hydrolases"/>
    <property type="match status" value="1"/>
</dbReference>
<sequence length="552" mass="62829">MKDTRRFLQYIGKYRFRYWLILIITLITESALQVLYSYVTKQTINAIEFQNMQMFRTAVIVCVIIVICKCLFPYLRYFHIHLVRRMVYDLKLRLFEKLLDMNMKFYDDTHSAEAMRTLNMDADSLKTAWFSHVYWVSGKIVLVISSVVTMCFYSPILTCIALIISVLTAFVSIRINNSIKNHAKNVQKKSAKLAALFSDIISGFVTLKMNPGASIVLKHFYKENEESAQAERSRVRMEASLEMAAFLLGIIGRFGTIIVGALLVADGKLNFGIVMAVVTLQMSMSSSMQRFGSSLAAFSTSVVRAGHVFDFLELEQEECVGWNTQTQVGTVDLHDKCNVAIELYKLHFSYDDMENTQLYYEGLKVENGEKILLAGESGCGKSTFLKLLLRFYPVQSGSVRLYGRELNEYSLMQLRNMITYVPQESYLFEGTIRENIEYGWNKACSPDMDMIVRAAKQAYADEFISELPDGYDTRLTAGGMNLSGGQRQRIAIARAMLKDSPVILMDEPSSALDTHSENVFLKALDSPMKDKTVIMVSHRMTGVERFDRVVRL</sequence>
<dbReference type="RefSeq" id="WP_055215991.1">
    <property type="nucleotide sequence ID" value="NZ_CZBU01000004.1"/>
</dbReference>